<evidence type="ECO:0000256" key="7">
    <source>
        <dbReference type="ARBA" id="ARBA00023269"/>
    </source>
</evidence>
<dbReference type="InterPro" id="IPR007125">
    <property type="entry name" value="H2A/H2B/H3"/>
</dbReference>
<dbReference type="Proteomes" id="UP000007015">
    <property type="component" value="Chromosome 6"/>
</dbReference>
<keyword evidence="11" id="KW-1185">Reference proteome</keyword>
<dbReference type="InterPro" id="IPR000164">
    <property type="entry name" value="Histone_H3/CENP-A"/>
</dbReference>
<keyword evidence="7" id="KW-0544">Nucleosome core</keyword>
<dbReference type="PANTHER" id="PTHR11426">
    <property type="entry name" value="HISTONE H3"/>
    <property type="match status" value="1"/>
</dbReference>
<comment type="similarity">
    <text evidence="3">Belongs to the histone H3 family.</text>
</comment>
<keyword evidence="4" id="KW-0158">Chromosome</keyword>
<name>A2Y8W0_ORYSI</name>
<dbReference type="AlphaFoldDB" id="A2Y8W0"/>
<dbReference type="Pfam" id="PF00125">
    <property type="entry name" value="Histone"/>
    <property type="match status" value="1"/>
</dbReference>
<dbReference type="SUPFAM" id="SSF47113">
    <property type="entry name" value="Histone-fold"/>
    <property type="match status" value="1"/>
</dbReference>
<feature type="region of interest" description="Disordered" evidence="8">
    <location>
        <begin position="1"/>
        <end position="57"/>
    </location>
</feature>
<evidence type="ECO:0000256" key="1">
    <source>
        <dbReference type="ARBA" id="ARBA00004123"/>
    </source>
</evidence>
<evidence type="ECO:0000313" key="11">
    <source>
        <dbReference type="Proteomes" id="UP000007015"/>
    </source>
</evidence>
<dbReference type="Gene3D" id="1.10.20.10">
    <property type="entry name" value="Histone, subunit A"/>
    <property type="match status" value="1"/>
</dbReference>
<evidence type="ECO:0000256" key="3">
    <source>
        <dbReference type="ARBA" id="ARBA00010343"/>
    </source>
</evidence>
<dbReference type="FunFam" id="1.10.20.10:FF:000085">
    <property type="entry name" value="Histone H3.2"/>
    <property type="match status" value="1"/>
</dbReference>
<dbReference type="HOGENOM" id="CLU_728420_0_0_1"/>
<sequence length="380" mass="41505">MKSKPQNAKKQRRCYRERDHKREGSYTRAAAAENQARGVLGGRGESVPGEDEREGGVEADVVDGGAVASEHRDGVRRRSAAARRVLGFGQGHGSGCEIRTFWKLRPGGAAHRCIGWATPGVDDRQRLEQASGKKGAKGREPLSSSSSSVAGGEMSVADSTVAASPRRILSGRRRRHQMTQRKGSSPPPPRRQRYPPGPPPPLALSPLLSHRTLATPTFGDNVDDNGGVVSIARGGVKRDDFTVLGSPPRAVVEEATMEMRSTTVSEGGARIEMRSTIVTEGNARIEMPGTVALREIRKYQKSTELLIRKLPFQRLVREIAQDFKTDLRFQSHAVLALQEAAEAYLVGLFEDTNLCAIHAKRVTIMPKDIQLARRIRGERA</sequence>
<accession>A2Y8W0</accession>
<gene>
    <name evidence="10" type="ORF">OsI_21490</name>
</gene>
<organism evidence="10 11">
    <name type="scientific">Oryza sativa subsp. indica</name>
    <name type="common">Rice</name>
    <dbReference type="NCBI Taxonomy" id="39946"/>
    <lineage>
        <taxon>Eukaryota</taxon>
        <taxon>Viridiplantae</taxon>
        <taxon>Streptophyta</taxon>
        <taxon>Embryophyta</taxon>
        <taxon>Tracheophyta</taxon>
        <taxon>Spermatophyta</taxon>
        <taxon>Magnoliopsida</taxon>
        <taxon>Liliopsida</taxon>
        <taxon>Poales</taxon>
        <taxon>Poaceae</taxon>
        <taxon>BOP clade</taxon>
        <taxon>Oryzoideae</taxon>
        <taxon>Oryzeae</taxon>
        <taxon>Oryzinae</taxon>
        <taxon>Oryza</taxon>
        <taxon>Oryza sativa</taxon>
    </lineage>
</organism>
<dbReference type="Gramene" id="BGIOSGA022008-TA">
    <property type="protein sequence ID" value="BGIOSGA022008-PA"/>
    <property type="gene ID" value="BGIOSGA022008"/>
</dbReference>
<keyword evidence="6" id="KW-0539">Nucleus</keyword>
<feature type="compositionally biased region" description="Basic residues" evidence="8">
    <location>
        <begin position="169"/>
        <end position="179"/>
    </location>
</feature>
<dbReference type="STRING" id="39946.A2Y8W0"/>
<dbReference type="PROSITE" id="PS00959">
    <property type="entry name" value="HISTONE_H3_2"/>
    <property type="match status" value="1"/>
</dbReference>
<evidence type="ECO:0000256" key="8">
    <source>
        <dbReference type="SAM" id="MobiDB-lite"/>
    </source>
</evidence>
<feature type="compositionally biased region" description="Basic and acidic residues" evidence="8">
    <location>
        <begin position="14"/>
        <end position="25"/>
    </location>
</feature>
<dbReference type="GO" id="GO:0003677">
    <property type="term" value="F:DNA binding"/>
    <property type="evidence" value="ECO:0007669"/>
    <property type="project" value="UniProtKB-KW"/>
</dbReference>
<evidence type="ECO:0000256" key="2">
    <source>
        <dbReference type="ARBA" id="ARBA00004286"/>
    </source>
</evidence>
<feature type="domain" description="Core Histone H2A/H2B/H3" evidence="9">
    <location>
        <begin position="288"/>
        <end position="375"/>
    </location>
</feature>
<dbReference type="GO" id="GO:0030527">
    <property type="term" value="F:structural constituent of chromatin"/>
    <property type="evidence" value="ECO:0007669"/>
    <property type="project" value="InterPro"/>
</dbReference>
<evidence type="ECO:0000256" key="6">
    <source>
        <dbReference type="ARBA" id="ARBA00023242"/>
    </source>
</evidence>
<dbReference type="GO" id="GO:0046982">
    <property type="term" value="F:protein heterodimerization activity"/>
    <property type="evidence" value="ECO:0007669"/>
    <property type="project" value="InterPro"/>
</dbReference>
<dbReference type="GO" id="GO:0005634">
    <property type="term" value="C:nucleus"/>
    <property type="evidence" value="ECO:0007669"/>
    <property type="project" value="UniProtKB-SubCell"/>
</dbReference>
<dbReference type="InterPro" id="IPR009072">
    <property type="entry name" value="Histone-fold"/>
</dbReference>
<evidence type="ECO:0000256" key="5">
    <source>
        <dbReference type="ARBA" id="ARBA00023125"/>
    </source>
</evidence>
<protein>
    <recommendedName>
        <fullName evidence="9">Core Histone H2A/H2B/H3 domain-containing protein</fullName>
    </recommendedName>
</protein>
<dbReference type="SMART" id="SM00428">
    <property type="entry name" value="H3"/>
    <property type="match status" value="1"/>
</dbReference>
<proteinExistence type="inferred from homology"/>
<dbReference type="EMBL" id="CM000131">
    <property type="protein sequence ID" value="EAY99520.1"/>
    <property type="molecule type" value="Genomic_DNA"/>
</dbReference>
<evidence type="ECO:0000256" key="4">
    <source>
        <dbReference type="ARBA" id="ARBA00022454"/>
    </source>
</evidence>
<keyword evidence="5" id="KW-0238">DNA-binding</keyword>
<dbReference type="GO" id="GO:0000786">
    <property type="term" value="C:nucleosome"/>
    <property type="evidence" value="ECO:0007669"/>
    <property type="project" value="UniProtKB-KW"/>
</dbReference>
<reference evidence="10 11" key="1">
    <citation type="journal article" date="2005" name="PLoS Biol.">
        <title>The genomes of Oryza sativa: a history of duplications.</title>
        <authorList>
            <person name="Yu J."/>
            <person name="Wang J."/>
            <person name="Lin W."/>
            <person name="Li S."/>
            <person name="Li H."/>
            <person name="Zhou J."/>
            <person name="Ni P."/>
            <person name="Dong W."/>
            <person name="Hu S."/>
            <person name="Zeng C."/>
            <person name="Zhang J."/>
            <person name="Zhang Y."/>
            <person name="Li R."/>
            <person name="Xu Z."/>
            <person name="Li S."/>
            <person name="Li X."/>
            <person name="Zheng H."/>
            <person name="Cong L."/>
            <person name="Lin L."/>
            <person name="Yin J."/>
            <person name="Geng J."/>
            <person name="Li G."/>
            <person name="Shi J."/>
            <person name="Liu J."/>
            <person name="Lv H."/>
            <person name="Li J."/>
            <person name="Wang J."/>
            <person name="Deng Y."/>
            <person name="Ran L."/>
            <person name="Shi X."/>
            <person name="Wang X."/>
            <person name="Wu Q."/>
            <person name="Li C."/>
            <person name="Ren X."/>
            <person name="Wang J."/>
            <person name="Wang X."/>
            <person name="Li D."/>
            <person name="Liu D."/>
            <person name="Zhang X."/>
            <person name="Ji Z."/>
            <person name="Zhao W."/>
            <person name="Sun Y."/>
            <person name="Zhang Z."/>
            <person name="Bao J."/>
            <person name="Han Y."/>
            <person name="Dong L."/>
            <person name="Ji J."/>
            <person name="Chen P."/>
            <person name="Wu S."/>
            <person name="Liu J."/>
            <person name="Xiao Y."/>
            <person name="Bu D."/>
            <person name="Tan J."/>
            <person name="Yang L."/>
            <person name="Ye C."/>
            <person name="Zhang J."/>
            <person name="Xu J."/>
            <person name="Zhou Y."/>
            <person name="Yu Y."/>
            <person name="Zhang B."/>
            <person name="Zhuang S."/>
            <person name="Wei H."/>
            <person name="Liu B."/>
            <person name="Lei M."/>
            <person name="Yu H."/>
            <person name="Li Y."/>
            <person name="Xu H."/>
            <person name="Wei S."/>
            <person name="He X."/>
            <person name="Fang L."/>
            <person name="Zhang Z."/>
            <person name="Zhang Y."/>
            <person name="Huang X."/>
            <person name="Su Z."/>
            <person name="Tong W."/>
            <person name="Li J."/>
            <person name="Tong Z."/>
            <person name="Li S."/>
            <person name="Ye J."/>
            <person name="Wang L."/>
            <person name="Fang L."/>
            <person name="Lei T."/>
            <person name="Chen C."/>
            <person name="Chen H."/>
            <person name="Xu Z."/>
            <person name="Li H."/>
            <person name="Huang H."/>
            <person name="Zhang F."/>
            <person name="Xu H."/>
            <person name="Li N."/>
            <person name="Zhao C."/>
            <person name="Li S."/>
            <person name="Dong L."/>
            <person name="Huang Y."/>
            <person name="Li L."/>
            <person name="Xi Y."/>
            <person name="Qi Q."/>
            <person name="Li W."/>
            <person name="Zhang B."/>
            <person name="Hu W."/>
            <person name="Zhang Y."/>
            <person name="Tian X."/>
            <person name="Jiao Y."/>
            <person name="Liang X."/>
            <person name="Jin J."/>
            <person name="Gao L."/>
            <person name="Zheng W."/>
            <person name="Hao B."/>
            <person name="Liu S."/>
            <person name="Wang W."/>
            <person name="Yuan L."/>
            <person name="Cao M."/>
            <person name="McDermott J."/>
            <person name="Samudrala R."/>
            <person name="Wang J."/>
            <person name="Wong G.K."/>
            <person name="Yang H."/>
        </authorList>
    </citation>
    <scope>NUCLEOTIDE SEQUENCE [LARGE SCALE GENOMIC DNA]</scope>
    <source>
        <strain evidence="11">cv. 93-11</strain>
    </source>
</reference>
<dbReference type="CDD" id="cd22911">
    <property type="entry name" value="HFD_H3"/>
    <property type="match status" value="1"/>
</dbReference>
<evidence type="ECO:0000313" key="10">
    <source>
        <dbReference type="EMBL" id="EAY99520.1"/>
    </source>
</evidence>
<feature type="compositionally biased region" description="Pro residues" evidence="8">
    <location>
        <begin position="185"/>
        <end position="203"/>
    </location>
</feature>
<comment type="subcellular location">
    <subcellularLocation>
        <location evidence="2">Chromosome</location>
    </subcellularLocation>
    <subcellularLocation>
        <location evidence="1">Nucleus</location>
    </subcellularLocation>
</comment>
<feature type="compositionally biased region" description="Basic residues" evidence="8">
    <location>
        <begin position="1"/>
        <end position="13"/>
    </location>
</feature>
<evidence type="ECO:0000259" key="9">
    <source>
        <dbReference type="Pfam" id="PF00125"/>
    </source>
</evidence>
<feature type="region of interest" description="Disordered" evidence="8">
    <location>
        <begin position="128"/>
        <end position="206"/>
    </location>
</feature>